<feature type="compositionally biased region" description="Basic and acidic residues" evidence="2">
    <location>
        <begin position="995"/>
        <end position="1007"/>
    </location>
</feature>
<feature type="region of interest" description="Disordered" evidence="2">
    <location>
        <begin position="720"/>
        <end position="749"/>
    </location>
</feature>
<reference evidence="4 5" key="1">
    <citation type="submission" date="2015-05" db="EMBL/GenBank/DDBJ databases">
        <authorList>
            <person name="Wang D.B."/>
            <person name="Wang M."/>
        </authorList>
    </citation>
    <scope>NUCLEOTIDE SEQUENCE [LARGE SCALE GENOMIC DNA]</scope>
    <source>
        <strain evidence="4">VL1</strain>
    </source>
</reference>
<name>A0A0G4M0I3_VERLO</name>
<accession>A0A0G4M0I3</accession>
<dbReference type="EMBL" id="CVQH01020529">
    <property type="protein sequence ID" value="CRK27786.1"/>
    <property type="molecule type" value="Genomic_DNA"/>
</dbReference>
<evidence type="ECO:0000256" key="3">
    <source>
        <dbReference type="SAM" id="Phobius"/>
    </source>
</evidence>
<evidence type="ECO:0000256" key="2">
    <source>
        <dbReference type="SAM" id="MobiDB-lite"/>
    </source>
</evidence>
<gene>
    <name evidence="4" type="ORF">BN1708_004449</name>
</gene>
<dbReference type="GO" id="GO:0016791">
    <property type="term" value="F:phosphatase activity"/>
    <property type="evidence" value="ECO:0007669"/>
    <property type="project" value="TreeGrafter"/>
</dbReference>
<dbReference type="Gene3D" id="3.40.50.1240">
    <property type="entry name" value="Phosphoglycerate mutase-like"/>
    <property type="match status" value="1"/>
</dbReference>
<keyword evidence="5" id="KW-1185">Reference proteome</keyword>
<feature type="transmembrane region" description="Helical" evidence="3">
    <location>
        <begin position="479"/>
        <end position="503"/>
    </location>
</feature>
<dbReference type="Pfam" id="PF00328">
    <property type="entry name" value="His_Phos_2"/>
    <property type="match status" value="1"/>
</dbReference>
<evidence type="ECO:0000256" key="1">
    <source>
        <dbReference type="ARBA" id="ARBA00005375"/>
    </source>
</evidence>
<organism evidence="4 5">
    <name type="scientific">Verticillium longisporum</name>
    <name type="common">Verticillium dahliae var. longisporum</name>
    <dbReference type="NCBI Taxonomy" id="100787"/>
    <lineage>
        <taxon>Eukaryota</taxon>
        <taxon>Fungi</taxon>
        <taxon>Dikarya</taxon>
        <taxon>Ascomycota</taxon>
        <taxon>Pezizomycotina</taxon>
        <taxon>Sordariomycetes</taxon>
        <taxon>Hypocreomycetidae</taxon>
        <taxon>Glomerellales</taxon>
        <taxon>Plectosphaerellaceae</taxon>
        <taxon>Verticillium</taxon>
    </lineage>
</organism>
<dbReference type="SUPFAM" id="SSF53254">
    <property type="entry name" value="Phosphoglycerate mutase-like"/>
    <property type="match status" value="1"/>
</dbReference>
<feature type="region of interest" description="Disordered" evidence="2">
    <location>
        <begin position="995"/>
        <end position="1037"/>
    </location>
</feature>
<evidence type="ECO:0000313" key="4">
    <source>
        <dbReference type="EMBL" id="CRK27786.1"/>
    </source>
</evidence>
<protein>
    <submittedName>
        <fullName evidence="4">Uncharacterized protein</fullName>
    </submittedName>
</protein>
<dbReference type="InterPro" id="IPR050645">
    <property type="entry name" value="Histidine_acid_phosphatase"/>
</dbReference>
<feature type="compositionally biased region" description="Gly residues" evidence="2">
    <location>
        <begin position="1010"/>
        <end position="1037"/>
    </location>
</feature>
<keyword evidence="3" id="KW-1133">Transmembrane helix</keyword>
<dbReference type="STRING" id="100787.A0A0G4M0I3"/>
<keyword evidence="3" id="KW-0812">Transmembrane</keyword>
<comment type="similarity">
    <text evidence="1">Belongs to the histidine acid phosphatase family.</text>
</comment>
<dbReference type="InterPro" id="IPR000560">
    <property type="entry name" value="His_Pase_clade-2"/>
</dbReference>
<dbReference type="InterPro" id="IPR029033">
    <property type="entry name" value="His_PPase_superfam"/>
</dbReference>
<dbReference type="Proteomes" id="UP000044602">
    <property type="component" value="Unassembled WGS sequence"/>
</dbReference>
<evidence type="ECO:0000313" key="5">
    <source>
        <dbReference type="Proteomes" id="UP000044602"/>
    </source>
</evidence>
<dbReference type="AlphaFoldDB" id="A0A0G4M0I3"/>
<dbReference type="PANTHER" id="PTHR11567">
    <property type="entry name" value="ACID PHOSPHATASE-RELATED"/>
    <property type="match status" value="1"/>
</dbReference>
<proteinExistence type="inferred from homology"/>
<keyword evidence="3" id="KW-0472">Membrane</keyword>
<dbReference type="PANTHER" id="PTHR11567:SF142">
    <property type="entry name" value="PHOSPHOGLYCERATE MUTASE-LIKE PROTEIN"/>
    <property type="match status" value="1"/>
</dbReference>
<sequence length="1037" mass="115808">MKRRIIDSSLKIGPYQNPGCRSSIRIYKSGRVPWPPKKSDHHWCTSRNHAFVSAMYKQLIAAIAWLANIAAAETVHGAVVFSRHGDRTTKWYGAQRLTSLGASQNFKVGSEYRARYLDSSSSSQILGVSEDQYIGSQIFASAPDQSILLSTATAFLQGLYPPLIDLAPAIATQTLNNGTNSTSPLDGYQYVLLHGVADNSPDTIWIKGDDACPAYVNASKSFKTSELFAERVEATRDFYGSFYDVLSEGVYNLKPENMTYAKAYDIFDLINVARIHNMTSAARNVSNEDLFQLRTLADSAEHGLNWNESQPMRALGAETLSGAVLTQLNQTVASKGKLKFSFLAGSYDTFLAFFGLAGLLEVSDNFYGLPDYASTMSFELFSDDAQEFPANPDEDLRVRWLFKNGTDGDLTTFPLYGTGEESLSWSRFVSETQKRAISDVGTWCNKCVAAEDFCAAYEDDASSQSEGSDNNESGGMSNAVAGVIGAVVALAVAGLAAAIFFFLRRRKGSVASSKGSVKSAPKPTKTFRPLIAMTAQPICVFEDVWTRNTKRIPLQKPARQHIELAELFLKLVPHFGTSEKGKIDDEALAYSEWRYIVYLRFLDYSRLTPNDHPPPFRDVAMIWYCHFMKPSRFHGHLWAGKTRFNQTFGLVHRHFPMSKILSMDWSPKETQRAWRKYNQMTGGVGHELTYQLWTRPPWEDAKSNRRQSTSGSLLSRLMKKTSVHSDGQPDQPNKPIGAGVASWEKKASPSERQIKMQVWNRCALGPSVELPRAMDIASYTAFRTGKRYERCKLQSSHEEFSQQCELCPWPYLQDLREDLERSIQYWKTLVRARDTIPRFAEGLTEAIGDYRDFVLMFRDSIARFKQGHYVSKFDPKVVDRHPGSQPPGPSKARFGKLMPPTLEVDLLWRTHRLFPGQYWEFSLIRGLWLIEPECTVNPDSARVLLAEARQLWKKAEIEPPTINSIDQWLESYLPDFARPAPKGVEREPLDVLLNGRKEGNPRFRRNDGYSPGGGGGGVAGDSSGCGGGDGGGGGGGE</sequence>